<proteinExistence type="predicted"/>
<accession>A0AAV3NN22</accession>
<evidence type="ECO:0000313" key="1">
    <source>
        <dbReference type="EMBL" id="GAA0140491.1"/>
    </source>
</evidence>
<dbReference type="EMBL" id="BAABME010000187">
    <property type="protein sequence ID" value="GAA0140491.1"/>
    <property type="molecule type" value="Genomic_DNA"/>
</dbReference>
<comment type="caution">
    <text evidence="1">The sequence shown here is derived from an EMBL/GenBank/DDBJ whole genome shotgun (WGS) entry which is preliminary data.</text>
</comment>
<organism evidence="1 2">
    <name type="scientific">Lithospermum erythrorhizon</name>
    <name type="common">Purple gromwell</name>
    <name type="synonym">Lithospermum officinale var. erythrorhizon</name>
    <dbReference type="NCBI Taxonomy" id="34254"/>
    <lineage>
        <taxon>Eukaryota</taxon>
        <taxon>Viridiplantae</taxon>
        <taxon>Streptophyta</taxon>
        <taxon>Embryophyta</taxon>
        <taxon>Tracheophyta</taxon>
        <taxon>Spermatophyta</taxon>
        <taxon>Magnoliopsida</taxon>
        <taxon>eudicotyledons</taxon>
        <taxon>Gunneridae</taxon>
        <taxon>Pentapetalae</taxon>
        <taxon>asterids</taxon>
        <taxon>lamiids</taxon>
        <taxon>Boraginales</taxon>
        <taxon>Boraginaceae</taxon>
        <taxon>Boraginoideae</taxon>
        <taxon>Lithospermeae</taxon>
        <taxon>Lithospermum</taxon>
    </lineage>
</organism>
<dbReference type="AlphaFoldDB" id="A0AAV3NN22"/>
<dbReference type="Proteomes" id="UP001454036">
    <property type="component" value="Unassembled WGS sequence"/>
</dbReference>
<evidence type="ECO:0000313" key="2">
    <source>
        <dbReference type="Proteomes" id="UP001454036"/>
    </source>
</evidence>
<evidence type="ECO:0008006" key="3">
    <source>
        <dbReference type="Google" id="ProtNLM"/>
    </source>
</evidence>
<dbReference type="PANTHER" id="PTHR48475">
    <property type="entry name" value="RIBONUCLEASE H"/>
    <property type="match status" value="1"/>
</dbReference>
<protein>
    <recommendedName>
        <fullName evidence="3">Reverse transcriptase/retrotransposon-derived protein RNase H-like domain-containing protein</fullName>
    </recommendedName>
</protein>
<dbReference type="PANTHER" id="PTHR48475:SF2">
    <property type="entry name" value="RIBONUCLEASE H"/>
    <property type="match status" value="1"/>
</dbReference>
<gene>
    <name evidence="1" type="ORF">LIER_01824</name>
</gene>
<reference evidence="1 2" key="1">
    <citation type="submission" date="2024-01" db="EMBL/GenBank/DDBJ databases">
        <title>The complete chloroplast genome sequence of Lithospermum erythrorhizon: insights into the phylogenetic relationship among Boraginaceae species and the maternal lineages of purple gromwells.</title>
        <authorList>
            <person name="Okada T."/>
            <person name="Watanabe K."/>
        </authorList>
    </citation>
    <scope>NUCLEOTIDE SEQUENCE [LARGE SCALE GENOMIC DNA]</scope>
</reference>
<sequence length="176" mass="19974">MCTDFTNLNKACPKDYYPLPCLGSEFEINNAPRARIKAQVLADFIVENITRKVDEVPIQERTLEEAPRWTLYVDGASNDKGVGAGILIQGVNGEQFKYALRFSFKATNNKAVRRRKLGAENVEIRKSPAYEDIAIMRVMEEEEDWRSPITRFILTSELPSDGVETRKSRAEAISSR</sequence>
<keyword evidence="2" id="KW-1185">Reference proteome</keyword>
<name>A0AAV3NN22_LITER</name>